<dbReference type="PANTHER" id="PTHR14360">
    <property type="entry name" value="PROTEIN FMP32, MITOCHONDRIAL"/>
    <property type="match status" value="1"/>
</dbReference>
<comment type="subcellular location">
    <subcellularLocation>
        <location evidence="2">Membrane</location>
    </subcellularLocation>
    <subcellularLocation>
        <location evidence="1">Mitochondrion</location>
    </subcellularLocation>
</comment>
<dbReference type="PANTHER" id="PTHR14360:SF1">
    <property type="entry name" value="PROTEIN FMP32, MITOCHONDRIAL"/>
    <property type="match status" value="1"/>
</dbReference>
<dbReference type="Pfam" id="PF07798">
    <property type="entry name" value="CCDC90-like"/>
    <property type="match status" value="1"/>
</dbReference>
<keyword evidence="6" id="KW-0496">Mitochondrion</keyword>
<evidence type="ECO:0000256" key="7">
    <source>
        <dbReference type="ARBA" id="ARBA00023136"/>
    </source>
</evidence>
<keyword evidence="10" id="KW-1185">Reference proteome</keyword>
<evidence type="ECO:0000256" key="8">
    <source>
        <dbReference type="SAM" id="Coils"/>
    </source>
</evidence>
<dbReference type="GO" id="GO:0016020">
    <property type="term" value="C:membrane"/>
    <property type="evidence" value="ECO:0007669"/>
    <property type="project" value="UniProtKB-SubCell"/>
</dbReference>
<proteinExistence type="predicted"/>
<protein>
    <submittedName>
        <fullName evidence="9">Uncharacterized protein</fullName>
    </submittedName>
</protein>
<reference evidence="9" key="1">
    <citation type="submission" date="2021-01" db="EMBL/GenBank/DDBJ databases">
        <title>Adiantum capillus-veneris genome.</title>
        <authorList>
            <person name="Fang Y."/>
            <person name="Liao Q."/>
        </authorList>
    </citation>
    <scope>NUCLEOTIDE SEQUENCE</scope>
    <source>
        <strain evidence="9">H3</strain>
        <tissue evidence="9">Leaf</tissue>
    </source>
</reference>
<evidence type="ECO:0000256" key="5">
    <source>
        <dbReference type="ARBA" id="ARBA00023054"/>
    </source>
</evidence>
<evidence type="ECO:0000256" key="3">
    <source>
        <dbReference type="ARBA" id="ARBA00022692"/>
    </source>
</evidence>
<dbReference type="Gene3D" id="1.20.5.340">
    <property type="match status" value="1"/>
</dbReference>
<evidence type="ECO:0000256" key="2">
    <source>
        <dbReference type="ARBA" id="ARBA00004370"/>
    </source>
</evidence>
<feature type="coiled-coil region" evidence="8">
    <location>
        <begin position="154"/>
        <end position="181"/>
    </location>
</feature>
<keyword evidence="3" id="KW-0812">Transmembrane</keyword>
<comment type="caution">
    <text evidence="9">The sequence shown here is derived from an EMBL/GenBank/DDBJ whole genome shotgun (WGS) entry which is preliminary data.</text>
</comment>
<keyword evidence="7" id="KW-0472">Membrane</keyword>
<dbReference type="OrthoDB" id="889336at2759"/>
<dbReference type="FunFam" id="1.20.5.340:FF:000029">
    <property type="entry name" value="Coiled-coil domain-containing protein 90-like"/>
    <property type="match status" value="1"/>
</dbReference>
<name>A0A9D4UQA5_ADICA</name>
<evidence type="ECO:0000313" key="10">
    <source>
        <dbReference type="Proteomes" id="UP000886520"/>
    </source>
</evidence>
<organism evidence="9 10">
    <name type="scientific">Adiantum capillus-veneris</name>
    <name type="common">Maidenhair fern</name>
    <dbReference type="NCBI Taxonomy" id="13818"/>
    <lineage>
        <taxon>Eukaryota</taxon>
        <taxon>Viridiplantae</taxon>
        <taxon>Streptophyta</taxon>
        <taxon>Embryophyta</taxon>
        <taxon>Tracheophyta</taxon>
        <taxon>Polypodiopsida</taxon>
        <taxon>Polypodiidae</taxon>
        <taxon>Polypodiales</taxon>
        <taxon>Pteridineae</taxon>
        <taxon>Pteridaceae</taxon>
        <taxon>Vittarioideae</taxon>
        <taxon>Adiantum</taxon>
    </lineage>
</organism>
<evidence type="ECO:0000313" key="9">
    <source>
        <dbReference type="EMBL" id="KAI5072124.1"/>
    </source>
</evidence>
<dbReference type="Proteomes" id="UP000886520">
    <property type="component" value="Chromosome 12"/>
</dbReference>
<dbReference type="GO" id="GO:0005739">
    <property type="term" value="C:mitochondrion"/>
    <property type="evidence" value="ECO:0007669"/>
    <property type="project" value="UniProtKB-SubCell"/>
</dbReference>
<keyword evidence="5 8" id="KW-0175">Coiled coil</keyword>
<evidence type="ECO:0000256" key="6">
    <source>
        <dbReference type="ARBA" id="ARBA00023128"/>
    </source>
</evidence>
<dbReference type="EMBL" id="JABFUD020000012">
    <property type="protein sequence ID" value="KAI5072124.1"/>
    <property type="molecule type" value="Genomic_DNA"/>
</dbReference>
<dbReference type="AlphaFoldDB" id="A0A9D4UQA5"/>
<evidence type="ECO:0000256" key="1">
    <source>
        <dbReference type="ARBA" id="ARBA00004173"/>
    </source>
</evidence>
<keyword evidence="4" id="KW-1133">Transmembrane helix</keyword>
<gene>
    <name evidence="9" type="ORF">GOP47_0012230</name>
</gene>
<dbReference type="InterPro" id="IPR024461">
    <property type="entry name" value="CCDC90-like"/>
</dbReference>
<evidence type="ECO:0000256" key="4">
    <source>
        <dbReference type="ARBA" id="ARBA00022989"/>
    </source>
</evidence>
<accession>A0A9D4UQA5</accession>
<sequence>MGGRSLVTKLYRACRSSASAPSNVRLGFSHLPTEIPYLLQENRISWSCRPSIACNHIISKALYSRHVSQLAPNEANKVVFVDTLALVRKLEAQGFTAEQAEAITSAMTDVLSDCLENVAQTFVSNSELEKSNLLRENALSKLKTDVQVSQENRMTVIQRDAEKLRTDIDKLRSEMRFEMDKVSANQRLDLNLERGRMTEELAKQSAETSNLTNKLNKEIHALKTQLEASKYEVIKYCLGTIVSVAQEGLCSFGTRVAPSFYYGLRSNL</sequence>